<reference evidence="1 2" key="1">
    <citation type="submission" date="2019-03" db="EMBL/GenBank/DDBJ databases">
        <title>First draft genome of Liparis tanakae, snailfish: a comprehensive survey of snailfish specific genes.</title>
        <authorList>
            <person name="Kim W."/>
            <person name="Song I."/>
            <person name="Jeong J.-H."/>
            <person name="Kim D."/>
            <person name="Kim S."/>
            <person name="Ryu S."/>
            <person name="Song J.Y."/>
            <person name="Lee S.K."/>
        </authorList>
    </citation>
    <scope>NUCLEOTIDE SEQUENCE [LARGE SCALE GENOMIC DNA]</scope>
    <source>
        <tissue evidence="1">Muscle</tissue>
    </source>
</reference>
<gene>
    <name evidence="1" type="primary">CACNA2D1_3</name>
    <name evidence="1" type="ORF">EYF80_003654</name>
</gene>
<dbReference type="OrthoDB" id="8916031at2759"/>
<protein>
    <submittedName>
        <fullName evidence="1">Voltage-dependent calcium channel subunit alpha-2/delta-1</fullName>
    </submittedName>
</protein>
<name>A0A4Z2J887_9TELE</name>
<keyword evidence="2" id="KW-1185">Reference proteome</keyword>
<dbReference type="AlphaFoldDB" id="A0A4Z2J887"/>
<comment type="caution">
    <text evidence="1">The sequence shown here is derived from an EMBL/GenBank/DDBJ whole genome shotgun (WGS) entry which is preliminary data.</text>
</comment>
<dbReference type="Proteomes" id="UP000314294">
    <property type="component" value="Unassembled WGS sequence"/>
</dbReference>
<organism evidence="1 2">
    <name type="scientific">Liparis tanakae</name>
    <name type="common">Tanaka's snailfish</name>
    <dbReference type="NCBI Taxonomy" id="230148"/>
    <lineage>
        <taxon>Eukaryota</taxon>
        <taxon>Metazoa</taxon>
        <taxon>Chordata</taxon>
        <taxon>Craniata</taxon>
        <taxon>Vertebrata</taxon>
        <taxon>Euteleostomi</taxon>
        <taxon>Actinopterygii</taxon>
        <taxon>Neopterygii</taxon>
        <taxon>Teleostei</taxon>
        <taxon>Neoteleostei</taxon>
        <taxon>Acanthomorphata</taxon>
        <taxon>Eupercaria</taxon>
        <taxon>Perciformes</taxon>
        <taxon>Cottioidei</taxon>
        <taxon>Cottales</taxon>
        <taxon>Liparidae</taxon>
        <taxon>Liparis</taxon>
    </lineage>
</organism>
<accession>A0A4Z2J887</accession>
<evidence type="ECO:0000313" key="2">
    <source>
        <dbReference type="Proteomes" id="UP000314294"/>
    </source>
</evidence>
<evidence type="ECO:0000313" key="1">
    <source>
        <dbReference type="EMBL" id="TNN86237.1"/>
    </source>
</evidence>
<proteinExistence type="predicted"/>
<sequence length="98" mass="11046">MLMGLGYCKKKIGCLSAELGEVVEELRIKEWVEQMQKELVTLADSATAGKSLTQIFLRNQHLYTVEQNDAEELVARAARKIEQLLRKRSAALEIPSDV</sequence>
<dbReference type="EMBL" id="SRLO01000017">
    <property type="protein sequence ID" value="TNN86237.1"/>
    <property type="molecule type" value="Genomic_DNA"/>
</dbReference>